<sequence>MTEAEVSAKLVSRVEPLHPSRGSKLHQVRLHGWRKVPESKREFTVSDSRRKRSGRHRLKPRFTGGGADRRLSEAIHFLSLRFLWNNSSPPPNRSEGVCWAGPAGAVNGVADNVLEVVSEVCSAAPVVARWPSARLKAPHALEARRKISSSPRISSLPLGSRAAQSESAERRRGETEGRTKGLSARATRQHQRRAAVAAVCSEL</sequence>
<accession>A0A9Q1G563</accession>
<organism evidence="2 3">
    <name type="scientific">Synaphobranchus kaupii</name>
    <name type="common">Kaup's arrowtooth eel</name>
    <dbReference type="NCBI Taxonomy" id="118154"/>
    <lineage>
        <taxon>Eukaryota</taxon>
        <taxon>Metazoa</taxon>
        <taxon>Chordata</taxon>
        <taxon>Craniata</taxon>
        <taxon>Vertebrata</taxon>
        <taxon>Euteleostomi</taxon>
        <taxon>Actinopterygii</taxon>
        <taxon>Neopterygii</taxon>
        <taxon>Teleostei</taxon>
        <taxon>Anguilliformes</taxon>
        <taxon>Synaphobranchidae</taxon>
        <taxon>Synaphobranchus</taxon>
    </lineage>
</organism>
<keyword evidence="3" id="KW-1185">Reference proteome</keyword>
<feature type="compositionally biased region" description="Low complexity" evidence="1">
    <location>
        <begin position="148"/>
        <end position="166"/>
    </location>
</feature>
<comment type="caution">
    <text evidence="2">The sequence shown here is derived from an EMBL/GenBank/DDBJ whole genome shotgun (WGS) entry which is preliminary data.</text>
</comment>
<protein>
    <submittedName>
        <fullName evidence="2">Uncharacterized protein</fullName>
    </submittedName>
</protein>
<proteinExistence type="predicted"/>
<dbReference type="EMBL" id="JAINUF010000002">
    <property type="protein sequence ID" value="KAJ8374915.1"/>
    <property type="molecule type" value="Genomic_DNA"/>
</dbReference>
<feature type="region of interest" description="Disordered" evidence="1">
    <location>
        <begin position="44"/>
        <end position="65"/>
    </location>
</feature>
<name>A0A9Q1G563_SYNKA</name>
<reference evidence="2" key="1">
    <citation type="journal article" date="2023" name="Science">
        <title>Genome structures resolve the early diversification of teleost fishes.</title>
        <authorList>
            <person name="Parey E."/>
            <person name="Louis A."/>
            <person name="Montfort J."/>
            <person name="Bouchez O."/>
            <person name="Roques C."/>
            <person name="Iampietro C."/>
            <person name="Lluch J."/>
            <person name="Castinel A."/>
            <person name="Donnadieu C."/>
            <person name="Desvignes T."/>
            <person name="Floi Bucao C."/>
            <person name="Jouanno E."/>
            <person name="Wen M."/>
            <person name="Mejri S."/>
            <person name="Dirks R."/>
            <person name="Jansen H."/>
            <person name="Henkel C."/>
            <person name="Chen W.J."/>
            <person name="Zahm M."/>
            <person name="Cabau C."/>
            <person name="Klopp C."/>
            <person name="Thompson A.W."/>
            <person name="Robinson-Rechavi M."/>
            <person name="Braasch I."/>
            <person name="Lecointre G."/>
            <person name="Bobe J."/>
            <person name="Postlethwait J.H."/>
            <person name="Berthelot C."/>
            <person name="Roest Crollius H."/>
            <person name="Guiguen Y."/>
        </authorList>
    </citation>
    <scope>NUCLEOTIDE SEQUENCE</scope>
    <source>
        <strain evidence="2">WJC10195</strain>
    </source>
</reference>
<evidence type="ECO:0000313" key="3">
    <source>
        <dbReference type="Proteomes" id="UP001152622"/>
    </source>
</evidence>
<gene>
    <name evidence="2" type="ORF">SKAU_G00054950</name>
</gene>
<evidence type="ECO:0000256" key="1">
    <source>
        <dbReference type="SAM" id="MobiDB-lite"/>
    </source>
</evidence>
<feature type="region of interest" description="Disordered" evidence="1">
    <location>
        <begin position="142"/>
        <end position="191"/>
    </location>
</feature>
<evidence type="ECO:0000313" key="2">
    <source>
        <dbReference type="EMBL" id="KAJ8374915.1"/>
    </source>
</evidence>
<feature type="compositionally biased region" description="Basic and acidic residues" evidence="1">
    <location>
        <begin position="167"/>
        <end position="179"/>
    </location>
</feature>
<feature type="compositionally biased region" description="Basic residues" evidence="1">
    <location>
        <begin position="49"/>
        <end position="60"/>
    </location>
</feature>
<dbReference type="AlphaFoldDB" id="A0A9Q1G563"/>
<dbReference type="Proteomes" id="UP001152622">
    <property type="component" value="Chromosome 2"/>
</dbReference>